<reference evidence="2" key="1">
    <citation type="submission" date="2016-10" db="EMBL/GenBank/DDBJ databases">
        <authorList>
            <person name="Varghese N."/>
            <person name="Submissions S."/>
        </authorList>
    </citation>
    <scope>NUCLEOTIDE SEQUENCE [LARGE SCALE GENOMIC DNA]</scope>
    <source>
        <strain evidence="2">2SM5</strain>
    </source>
</reference>
<sequence>MSSLLPPSSTALESALEKVATRFDGIPVPLRQIWNADTCPENLLPWLARAVSVDVWDTNWSSEQKRAAIKTSIEVHRRKGTIGAVLEALRALGFEARVQEWFNQVPQAPEYTYRLILEASQTGFSRSDIDLLLMMVDNTKNLRSHLTHMAPIIQTQAGPRTASVAGLGSELTLTPGIEQEISILPGFFSAEALINNVTNYALAQTLGN</sequence>
<dbReference type="AlphaFoldDB" id="A0A1H1SP66"/>
<dbReference type="Proteomes" id="UP000243426">
    <property type="component" value="Chromosome I"/>
</dbReference>
<dbReference type="InterPro" id="IPR006521">
    <property type="entry name" value="Tail_protein_I"/>
</dbReference>
<evidence type="ECO:0000313" key="1">
    <source>
        <dbReference type="EMBL" id="SDS49701.1"/>
    </source>
</evidence>
<dbReference type="RefSeq" id="WP_157718656.1">
    <property type="nucleotide sequence ID" value="NZ_LT629748.1"/>
</dbReference>
<accession>A0A1H1SP66</accession>
<proteinExistence type="predicted"/>
<protein>
    <submittedName>
        <fullName evidence="1">Phage tail protein, P2 protein I family</fullName>
    </submittedName>
</protein>
<evidence type="ECO:0000313" key="2">
    <source>
        <dbReference type="Proteomes" id="UP000243426"/>
    </source>
</evidence>
<name>A0A1H1SP66_9GAMM</name>
<dbReference type="OrthoDB" id="90759at2"/>
<dbReference type="EMBL" id="LT629748">
    <property type="protein sequence ID" value="SDS49701.1"/>
    <property type="molecule type" value="Genomic_DNA"/>
</dbReference>
<dbReference type="NCBIfam" id="TIGR01634">
    <property type="entry name" value="tail_P2_I"/>
    <property type="match status" value="1"/>
</dbReference>
<organism evidence="1 2">
    <name type="scientific">Halopseudomonas litoralis</name>
    <dbReference type="NCBI Taxonomy" id="797277"/>
    <lineage>
        <taxon>Bacteria</taxon>
        <taxon>Pseudomonadati</taxon>
        <taxon>Pseudomonadota</taxon>
        <taxon>Gammaproteobacteria</taxon>
        <taxon>Pseudomonadales</taxon>
        <taxon>Pseudomonadaceae</taxon>
        <taxon>Halopseudomonas</taxon>
    </lineage>
</organism>
<keyword evidence="2" id="KW-1185">Reference proteome</keyword>
<dbReference type="Pfam" id="PF09684">
    <property type="entry name" value="Tail_P2_I"/>
    <property type="match status" value="1"/>
</dbReference>
<dbReference type="STRING" id="797277.SAMN05216198_2083"/>
<gene>
    <name evidence="1" type="ORF">SAMN05216198_2083</name>
</gene>